<dbReference type="EMBL" id="JADFFL010000006">
    <property type="protein sequence ID" value="MBE9663458.1"/>
    <property type="molecule type" value="Genomic_DNA"/>
</dbReference>
<organism evidence="2 3">
    <name type="scientific">Mucilaginibacter myungsuensis</name>
    <dbReference type="NCBI Taxonomy" id="649104"/>
    <lineage>
        <taxon>Bacteria</taxon>
        <taxon>Pseudomonadati</taxon>
        <taxon>Bacteroidota</taxon>
        <taxon>Sphingobacteriia</taxon>
        <taxon>Sphingobacteriales</taxon>
        <taxon>Sphingobacteriaceae</taxon>
        <taxon>Mucilaginibacter</taxon>
    </lineage>
</organism>
<dbReference type="Proteomes" id="UP000622475">
    <property type="component" value="Unassembled WGS sequence"/>
</dbReference>
<evidence type="ECO:0000313" key="2">
    <source>
        <dbReference type="EMBL" id="MBE9663458.1"/>
    </source>
</evidence>
<evidence type="ECO:0008006" key="4">
    <source>
        <dbReference type="Google" id="ProtNLM"/>
    </source>
</evidence>
<dbReference type="RefSeq" id="WP_194112689.1">
    <property type="nucleotide sequence ID" value="NZ_JADFFL010000006.1"/>
</dbReference>
<keyword evidence="1" id="KW-0732">Signal</keyword>
<sequence length="162" mass="18079">MKKLTILSLVLLTALSFTACRKNCCDAGPQPDLLTAKKGSAEWVSKTQEINTYNDSLFVFGNVGEQHLRFRIKFTGVGKYVLEGSQANYTETIGGDVTAVEYHDDPAAESVLNIIGYDKDNKIYVGNFTLNLQRGYRYDPLDAYYPQKLAFTNGNFKITLAK</sequence>
<name>A0A929L0R9_9SPHI</name>
<feature type="signal peptide" evidence="1">
    <location>
        <begin position="1"/>
        <end position="19"/>
    </location>
</feature>
<evidence type="ECO:0000256" key="1">
    <source>
        <dbReference type="SAM" id="SignalP"/>
    </source>
</evidence>
<reference evidence="2" key="1">
    <citation type="submission" date="2020-10" db="EMBL/GenBank/DDBJ databases">
        <title>Mucilaginibacter mali sp. nov., isolated from rhizosphere soil of apple orchard.</title>
        <authorList>
            <person name="Lee J.-S."/>
            <person name="Kim H.S."/>
            <person name="Kim J.-S."/>
        </authorList>
    </citation>
    <scope>NUCLEOTIDE SEQUENCE</scope>
    <source>
        <strain evidence="2">KCTC 22746</strain>
    </source>
</reference>
<accession>A0A929L0R9</accession>
<protein>
    <recommendedName>
        <fullName evidence="4">Lipoprotein</fullName>
    </recommendedName>
</protein>
<proteinExistence type="predicted"/>
<gene>
    <name evidence="2" type="ORF">IRJ16_16340</name>
</gene>
<evidence type="ECO:0000313" key="3">
    <source>
        <dbReference type="Proteomes" id="UP000622475"/>
    </source>
</evidence>
<dbReference type="PROSITE" id="PS51257">
    <property type="entry name" value="PROKAR_LIPOPROTEIN"/>
    <property type="match status" value="1"/>
</dbReference>
<keyword evidence="3" id="KW-1185">Reference proteome</keyword>
<feature type="chain" id="PRO_5037969698" description="Lipoprotein" evidence="1">
    <location>
        <begin position="20"/>
        <end position="162"/>
    </location>
</feature>
<comment type="caution">
    <text evidence="2">The sequence shown here is derived from an EMBL/GenBank/DDBJ whole genome shotgun (WGS) entry which is preliminary data.</text>
</comment>
<dbReference type="AlphaFoldDB" id="A0A929L0R9"/>